<dbReference type="PROSITE" id="PS00143">
    <property type="entry name" value="INSULINASE"/>
    <property type="match status" value="1"/>
</dbReference>
<organism evidence="5 6">
    <name type="scientific">Geomicrobium sediminis</name>
    <dbReference type="NCBI Taxonomy" id="1347788"/>
    <lineage>
        <taxon>Bacteria</taxon>
        <taxon>Bacillati</taxon>
        <taxon>Bacillota</taxon>
        <taxon>Bacilli</taxon>
        <taxon>Bacillales</taxon>
        <taxon>Geomicrobium</taxon>
    </lineage>
</organism>
<evidence type="ECO:0000259" key="4">
    <source>
        <dbReference type="Pfam" id="PF05193"/>
    </source>
</evidence>
<gene>
    <name evidence="5" type="ORF">JOD17_001733</name>
</gene>
<evidence type="ECO:0000259" key="3">
    <source>
        <dbReference type="Pfam" id="PF00675"/>
    </source>
</evidence>
<reference evidence="5 6" key="1">
    <citation type="submission" date="2021-01" db="EMBL/GenBank/DDBJ databases">
        <title>Genomic Encyclopedia of Type Strains, Phase IV (KMG-IV): sequencing the most valuable type-strain genomes for metagenomic binning, comparative biology and taxonomic classification.</title>
        <authorList>
            <person name="Goeker M."/>
        </authorList>
    </citation>
    <scope>NUCLEOTIDE SEQUENCE [LARGE SCALE GENOMIC DNA]</scope>
    <source>
        <strain evidence="5 6">DSM 25540</strain>
    </source>
</reference>
<evidence type="ECO:0000256" key="1">
    <source>
        <dbReference type="ARBA" id="ARBA00007261"/>
    </source>
</evidence>
<evidence type="ECO:0000256" key="2">
    <source>
        <dbReference type="RuleBase" id="RU004447"/>
    </source>
</evidence>
<dbReference type="InterPro" id="IPR001431">
    <property type="entry name" value="Pept_M16_Zn_BS"/>
</dbReference>
<feature type="domain" description="Peptidase M16 N-terminal" evidence="3">
    <location>
        <begin position="12"/>
        <end position="159"/>
    </location>
</feature>
<dbReference type="RefSeq" id="WP_204696978.1">
    <property type="nucleotide sequence ID" value="NZ_JAFBEC010000004.1"/>
</dbReference>
<dbReference type="InterPro" id="IPR011765">
    <property type="entry name" value="Pept_M16_N"/>
</dbReference>
<feature type="domain" description="Peptidase M16 C-terminal" evidence="4">
    <location>
        <begin position="165"/>
        <end position="338"/>
    </location>
</feature>
<dbReference type="PANTHER" id="PTHR11851">
    <property type="entry name" value="METALLOPROTEASE"/>
    <property type="match status" value="1"/>
</dbReference>
<keyword evidence="6" id="KW-1185">Reference proteome</keyword>
<dbReference type="PANTHER" id="PTHR11851:SF49">
    <property type="entry name" value="MITOCHONDRIAL-PROCESSING PEPTIDASE SUBUNIT ALPHA"/>
    <property type="match status" value="1"/>
</dbReference>
<name>A0ABS2PBF6_9BACL</name>
<evidence type="ECO:0000313" key="5">
    <source>
        <dbReference type="EMBL" id="MBM7632639.1"/>
    </source>
</evidence>
<comment type="caution">
    <text evidence="5">The sequence shown here is derived from an EMBL/GenBank/DDBJ whole genome shotgun (WGS) entry which is preliminary data.</text>
</comment>
<dbReference type="SUPFAM" id="SSF63411">
    <property type="entry name" value="LuxS/MPP-like metallohydrolase"/>
    <property type="match status" value="2"/>
</dbReference>
<dbReference type="InterPro" id="IPR011249">
    <property type="entry name" value="Metalloenz_LuxS/M16"/>
</dbReference>
<evidence type="ECO:0000313" key="6">
    <source>
        <dbReference type="Proteomes" id="UP000741863"/>
    </source>
</evidence>
<comment type="similarity">
    <text evidence="1 2">Belongs to the peptidase M16 family.</text>
</comment>
<dbReference type="EMBL" id="JAFBEC010000004">
    <property type="protein sequence ID" value="MBM7632639.1"/>
    <property type="molecule type" value="Genomic_DNA"/>
</dbReference>
<dbReference type="Pfam" id="PF05193">
    <property type="entry name" value="Peptidase_M16_C"/>
    <property type="match status" value="1"/>
</dbReference>
<dbReference type="InterPro" id="IPR007863">
    <property type="entry name" value="Peptidase_M16_C"/>
</dbReference>
<dbReference type="InterPro" id="IPR050361">
    <property type="entry name" value="MPP/UQCRC_Complex"/>
</dbReference>
<accession>A0ABS2PBF6</accession>
<protein>
    <submittedName>
        <fullName evidence="5">Zn-dependent peptidase</fullName>
    </submittedName>
</protein>
<proteinExistence type="inferred from homology"/>
<sequence>MVQCKTLPNGVRIVTEEMAHVHSTSIGIWINAGSRNETAKENGIAHFIEHMLFKGTDTMNAQDIAVRFDRFGGHVNAFTSKEYTCFYTKVLERHAEEAVRLLTDMFFRSAFLEEEIERERQVIIEEIRMVEDTADDVVHDLLDVAAFGDHSIGRPILGTEASINSFTREDLLNFMEREYRPENIVISIAGRINEQLLAVIEEAFFHHKRGERKTCDSAPTLIQPKHLIRKKAVEQAHLCLGFQGVPLVEDNIYASVLYNHLLGGGMSSRLFQEIREQKALAYSVYSYHTSYQDTGLLTVYAGTATHRLDESYHAIIDTVKKFAVTDEITATDVEDAKAHVLGSTVLSLESPSSRMNRNGRNELAIGSHQTLDELSDRIESVTHNQVKLFAESVYNSPIALSLISQEGKAPS</sequence>
<dbReference type="Gene3D" id="3.30.830.10">
    <property type="entry name" value="Metalloenzyme, LuxS/M16 peptidase-like"/>
    <property type="match status" value="2"/>
</dbReference>
<dbReference type="Pfam" id="PF00675">
    <property type="entry name" value="Peptidase_M16"/>
    <property type="match status" value="1"/>
</dbReference>
<dbReference type="Proteomes" id="UP000741863">
    <property type="component" value="Unassembled WGS sequence"/>
</dbReference>